<protein>
    <submittedName>
        <fullName evidence="1">Uncharacterized protein</fullName>
    </submittedName>
</protein>
<comment type="caution">
    <text evidence="1">The sequence shown here is derived from an EMBL/GenBank/DDBJ whole genome shotgun (WGS) entry which is preliminary data.</text>
</comment>
<dbReference type="AlphaFoldDB" id="X1VKW6"/>
<reference evidence="1" key="1">
    <citation type="journal article" date="2014" name="Front. Microbiol.">
        <title>High frequency of phylogenetically diverse reductive dehalogenase-homologous genes in deep subseafloor sedimentary metagenomes.</title>
        <authorList>
            <person name="Kawai M."/>
            <person name="Futagami T."/>
            <person name="Toyoda A."/>
            <person name="Takaki Y."/>
            <person name="Nishi S."/>
            <person name="Hori S."/>
            <person name="Arai W."/>
            <person name="Tsubouchi T."/>
            <person name="Morono Y."/>
            <person name="Uchiyama I."/>
            <person name="Ito T."/>
            <person name="Fujiyama A."/>
            <person name="Inagaki F."/>
            <person name="Takami H."/>
        </authorList>
    </citation>
    <scope>NUCLEOTIDE SEQUENCE</scope>
    <source>
        <strain evidence="1">Expedition CK06-06</strain>
    </source>
</reference>
<organism evidence="1">
    <name type="scientific">marine sediment metagenome</name>
    <dbReference type="NCBI Taxonomy" id="412755"/>
    <lineage>
        <taxon>unclassified sequences</taxon>
        <taxon>metagenomes</taxon>
        <taxon>ecological metagenomes</taxon>
    </lineage>
</organism>
<proteinExistence type="predicted"/>
<feature type="non-terminal residue" evidence="1">
    <location>
        <position position="97"/>
    </location>
</feature>
<accession>X1VKW6</accession>
<gene>
    <name evidence="1" type="ORF">S12H4_56883</name>
</gene>
<sequence>MGRILRDIILPSIIVGSLLFPSCGIKNIPKEVTEEVTGKENAYDEALDIAKDPGKFARESITGKTIEAEKKSGIIKKSMEEPKTLENYFLQGKELEG</sequence>
<name>X1VKW6_9ZZZZ</name>
<dbReference type="EMBL" id="BARW01036695">
    <property type="protein sequence ID" value="GAJ19857.1"/>
    <property type="molecule type" value="Genomic_DNA"/>
</dbReference>
<evidence type="ECO:0000313" key="1">
    <source>
        <dbReference type="EMBL" id="GAJ19857.1"/>
    </source>
</evidence>